<feature type="transmembrane region" description="Helical" evidence="5">
    <location>
        <begin position="171"/>
        <end position="189"/>
    </location>
</feature>
<sequence>MLKSELKAFYAINKRELLKFTRQKSRLITDLSRPVIWLLFVGYGISTLVKLKHGSYIDFIFPGILVMTVLFRSIFSAISIIWDRQFGVLKEILVSPVSRKTFVYAKITSGSIISTSQGLIILVFAPFFGINLSISAFLLTLVALFLISSSITAFGILIASRMTSFEGFNSIINLIVQPMFFVSGALYPIKKFPLFLKILAYINPITYSVDLLKYIFFYNKAKSIFVPEISISISLIFLALFLVIMVLSANYFFEKEEN</sequence>
<evidence type="ECO:0000313" key="8">
    <source>
        <dbReference type="Proteomes" id="UP000316562"/>
    </source>
</evidence>
<dbReference type="Proteomes" id="UP000316562">
    <property type="component" value="Unassembled WGS sequence"/>
</dbReference>
<keyword evidence="5" id="KW-1003">Cell membrane</keyword>
<evidence type="ECO:0000256" key="2">
    <source>
        <dbReference type="ARBA" id="ARBA00022692"/>
    </source>
</evidence>
<dbReference type="PANTHER" id="PTHR43229:SF2">
    <property type="entry name" value="NODULATION PROTEIN J"/>
    <property type="match status" value="1"/>
</dbReference>
<dbReference type="GO" id="GO:0043190">
    <property type="term" value="C:ATP-binding cassette (ABC) transporter complex"/>
    <property type="evidence" value="ECO:0007669"/>
    <property type="project" value="InterPro"/>
</dbReference>
<dbReference type="GO" id="GO:0140359">
    <property type="term" value="F:ABC-type transporter activity"/>
    <property type="evidence" value="ECO:0007669"/>
    <property type="project" value="InterPro"/>
</dbReference>
<feature type="transmembrane region" description="Helical" evidence="5">
    <location>
        <begin position="35"/>
        <end position="53"/>
    </location>
</feature>
<dbReference type="InterPro" id="IPR047817">
    <property type="entry name" value="ABC2_TM_bact-type"/>
</dbReference>
<comment type="similarity">
    <text evidence="5">Belongs to the ABC-2 integral membrane protein family.</text>
</comment>
<dbReference type="PRINTS" id="PR00164">
    <property type="entry name" value="ABC2TRNSPORT"/>
</dbReference>
<proteinExistence type="inferred from homology"/>
<feature type="transmembrane region" description="Helical" evidence="5">
    <location>
        <begin position="134"/>
        <end position="159"/>
    </location>
</feature>
<reference evidence="7 8" key="1">
    <citation type="journal article" date="2019" name="ISME J.">
        <title>Insights into ecological role of a new deltaproteobacterial order Candidatus Acidulodesulfobacterales by metagenomics and metatranscriptomics.</title>
        <authorList>
            <person name="Tan S."/>
            <person name="Liu J."/>
            <person name="Fang Y."/>
            <person name="Hedlund B.P."/>
            <person name="Lian Z.H."/>
            <person name="Huang L.Y."/>
            <person name="Li J.T."/>
            <person name="Huang L.N."/>
            <person name="Li W.J."/>
            <person name="Jiang H.C."/>
            <person name="Dong H.L."/>
            <person name="Shu W.S."/>
        </authorList>
    </citation>
    <scope>NUCLEOTIDE SEQUENCE [LARGE SCALE GENOMIC DNA]</scope>
    <source>
        <strain evidence="7">AP2</strain>
    </source>
</reference>
<feature type="transmembrane region" description="Helical" evidence="5">
    <location>
        <begin position="195"/>
        <end position="217"/>
    </location>
</feature>
<feature type="transmembrane region" description="Helical" evidence="5">
    <location>
        <begin position="103"/>
        <end position="128"/>
    </location>
</feature>
<name>A0A519BIA6_ACIG2</name>
<dbReference type="PIRSF" id="PIRSF006648">
    <property type="entry name" value="DrrB"/>
    <property type="match status" value="1"/>
</dbReference>
<evidence type="ECO:0000256" key="3">
    <source>
        <dbReference type="ARBA" id="ARBA00022989"/>
    </source>
</evidence>
<accession>A0A519BIA6</accession>
<organism evidence="7 8">
    <name type="scientific">Acididesulfobacter guangdongensis</name>
    <dbReference type="NCBI Taxonomy" id="2597225"/>
    <lineage>
        <taxon>Bacteria</taxon>
        <taxon>Deltaproteobacteria</taxon>
        <taxon>Candidatus Acidulodesulfobacterales</taxon>
        <taxon>Candidatus Acididesulfobacter</taxon>
    </lineage>
</organism>
<evidence type="ECO:0000256" key="1">
    <source>
        <dbReference type="ARBA" id="ARBA00004141"/>
    </source>
</evidence>
<gene>
    <name evidence="7" type="ORF">EVJ46_01745</name>
</gene>
<dbReference type="EMBL" id="SGBC01000001">
    <property type="protein sequence ID" value="RZD16984.1"/>
    <property type="molecule type" value="Genomic_DNA"/>
</dbReference>
<keyword evidence="5" id="KW-0813">Transport</keyword>
<dbReference type="PROSITE" id="PS51012">
    <property type="entry name" value="ABC_TM2"/>
    <property type="match status" value="1"/>
</dbReference>
<comment type="caution">
    <text evidence="7">The sequence shown here is derived from an EMBL/GenBank/DDBJ whole genome shotgun (WGS) entry which is preliminary data.</text>
</comment>
<evidence type="ECO:0000256" key="4">
    <source>
        <dbReference type="ARBA" id="ARBA00023136"/>
    </source>
</evidence>
<comment type="subcellular location">
    <subcellularLocation>
        <location evidence="5">Cell membrane</location>
        <topology evidence="5">Multi-pass membrane protein</topology>
    </subcellularLocation>
    <subcellularLocation>
        <location evidence="1">Membrane</location>
        <topology evidence="1">Multi-pass membrane protein</topology>
    </subcellularLocation>
</comment>
<evidence type="ECO:0000313" key="7">
    <source>
        <dbReference type="EMBL" id="RZD16984.1"/>
    </source>
</evidence>
<dbReference type="PANTHER" id="PTHR43229">
    <property type="entry name" value="NODULATION PROTEIN J"/>
    <property type="match status" value="1"/>
</dbReference>
<evidence type="ECO:0000259" key="6">
    <source>
        <dbReference type="PROSITE" id="PS51012"/>
    </source>
</evidence>
<feature type="domain" description="ABC transmembrane type-2" evidence="6">
    <location>
        <begin position="25"/>
        <end position="256"/>
    </location>
</feature>
<dbReference type="AlphaFoldDB" id="A0A519BIA6"/>
<dbReference type="InterPro" id="IPR051784">
    <property type="entry name" value="Nod_factor_ABC_transporter"/>
</dbReference>
<feature type="transmembrane region" description="Helical" evidence="5">
    <location>
        <begin position="59"/>
        <end position="82"/>
    </location>
</feature>
<keyword evidence="3 5" id="KW-1133">Transmembrane helix</keyword>
<evidence type="ECO:0000256" key="5">
    <source>
        <dbReference type="RuleBase" id="RU361157"/>
    </source>
</evidence>
<dbReference type="InterPro" id="IPR000412">
    <property type="entry name" value="ABC_2_transport"/>
</dbReference>
<keyword evidence="2 5" id="KW-0812">Transmembrane</keyword>
<dbReference type="Pfam" id="PF01061">
    <property type="entry name" value="ABC2_membrane"/>
    <property type="match status" value="1"/>
</dbReference>
<protein>
    <recommendedName>
        <fullName evidence="5">Transport permease protein</fullName>
    </recommendedName>
</protein>
<dbReference type="InterPro" id="IPR013525">
    <property type="entry name" value="ABC2_TM"/>
</dbReference>
<feature type="transmembrane region" description="Helical" evidence="5">
    <location>
        <begin position="229"/>
        <end position="253"/>
    </location>
</feature>
<keyword evidence="4 5" id="KW-0472">Membrane</keyword>